<name>A0A9D2LED5_9MICO</name>
<keyword evidence="1" id="KW-0472">Membrane</keyword>
<accession>A0A9D2LED5</accession>
<reference evidence="2" key="2">
    <citation type="submission" date="2021-04" db="EMBL/GenBank/DDBJ databases">
        <authorList>
            <person name="Gilroy R."/>
        </authorList>
    </citation>
    <scope>NUCLEOTIDE SEQUENCE</scope>
    <source>
        <strain evidence="2">ChiHjej13B12-24818</strain>
    </source>
</reference>
<keyword evidence="1" id="KW-1133">Transmembrane helix</keyword>
<proteinExistence type="predicted"/>
<dbReference type="Proteomes" id="UP000823823">
    <property type="component" value="Unassembled WGS sequence"/>
</dbReference>
<dbReference type="AlphaFoldDB" id="A0A9D2LED5"/>
<protein>
    <submittedName>
        <fullName evidence="2">Uncharacterized protein</fullName>
    </submittedName>
</protein>
<keyword evidence="1" id="KW-0812">Transmembrane</keyword>
<feature type="transmembrane region" description="Helical" evidence="1">
    <location>
        <begin position="23"/>
        <end position="44"/>
    </location>
</feature>
<organism evidence="2 3">
    <name type="scientific">Candidatus Brachybacterium merdavium</name>
    <dbReference type="NCBI Taxonomy" id="2838513"/>
    <lineage>
        <taxon>Bacteria</taxon>
        <taxon>Bacillati</taxon>
        <taxon>Actinomycetota</taxon>
        <taxon>Actinomycetes</taxon>
        <taxon>Micrococcales</taxon>
        <taxon>Dermabacteraceae</taxon>
        <taxon>Brachybacterium</taxon>
    </lineage>
</organism>
<comment type="caution">
    <text evidence="2">The sequence shown here is derived from an EMBL/GenBank/DDBJ whole genome shotgun (WGS) entry which is preliminary data.</text>
</comment>
<dbReference type="EMBL" id="DWZH01000077">
    <property type="protein sequence ID" value="HJB10801.1"/>
    <property type="molecule type" value="Genomic_DNA"/>
</dbReference>
<feature type="transmembrane region" description="Helical" evidence="1">
    <location>
        <begin position="146"/>
        <end position="175"/>
    </location>
</feature>
<feature type="transmembrane region" description="Helical" evidence="1">
    <location>
        <begin position="76"/>
        <end position="96"/>
    </location>
</feature>
<evidence type="ECO:0000256" key="1">
    <source>
        <dbReference type="SAM" id="Phobius"/>
    </source>
</evidence>
<evidence type="ECO:0000313" key="3">
    <source>
        <dbReference type="Proteomes" id="UP000823823"/>
    </source>
</evidence>
<sequence length="236" mass="24304">MVIVRAGQMLTGGSGSFPVEPSWLATLAHGANVVAAVLSGRFLLLDRRVRRGVCAKCGRERKVPPAADAARWLRPLAVLTVGSALPYGALKLAWSVGSDLGLTGDGFEAVTLTSPGFGDTVLLTALAVAVALAMGARVARRGLRPVLLLIGSCASLMLLPVGATAMVQMISLFIGGGSIDDSQIAPWAFGLVYASFILWGTVLAALTFTYGWATRPLCSAHVVPAAVPPIAGRPAS</sequence>
<feature type="transmembrane region" description="Helical" evidence="1">
    <location>
        <begin position="187"/>
        <end position="210"/>
    </location>
</feature>
<feature type="transmembrane region" description="Helical" evidence="1">
    <location>
        <begin position="116"/>
        <end position="134"/>
    </location>
</feature>
<gene>
    <name evidence="2" type="ORF">H9786_09795</name>
</gene>
<evidence type="ECO:0000313" key="2">
    <source>
        <dbReference type="EMBL" id="HJB10801.1"/>
    </source>
</evidence>
<reference evidence="2" key="1">
    <citation type="journal article" date="2021" name="PeerJ">
        <title>Extensive microbial diversity within the chicken gut microbiome revealed by metagenomics and culture.</title>
        <authorList>
            <person name="Gilroy R."/>
            <person name="Ravi A."/>
            <person name="Getino M."/>
            <person name="Pursley I."/>
            <person name="Horton D.L."/>
            <person name="Alikhan N.F."/>
            <person name="Baker D."/>
            <person name="Gharbi K."/>
            <person name="Hall N."/>
            <person name="Watson M."/>
            <person name="Adriaenssens E.M."/>
            <person name="Foster-Nyarko E."/>
            <person name="Jarju S."/>
            <person name="Secka A."/>
            <person name="Antonio M."/>
            <person name="Oren A."/>
            <person name="Chaudhuri R.R."/>
            <person name="La Ragione R."/>
            <person name="Hildebrand F."/>
            <person name="Pallen M.J."/>
        </authorList>
    </citation>
    <scope>NUCLEOTIDE SEQUENCE</scope>
    <source>
        <strain evidence="2">ChiHjej13B12-24818</strain>
    </source>
</reference>